<evidence type="ECO:0000256" key="1">
    <source>
        <dbReference type="SAM" id="MobiDB-lite"/>
    </source>
</evidence>
<sequence>DAGMSNVKPGALPPPRRAASGLGRQDASTPVRPRSAPRGSTPASDQQASRSSNRPGLDSPLRGASPPKAGALQQRKPSPPGMRGIRSGDASRSPEPPRSRRTAPRQAASSTADDSIPGRRHLAGPPLGRLGGAALVADAASEMPPEPDSPGQGASLVESLARIALALERGGNSGTGAAAAAAAVAAAIGSAAREGGHGHRSQGESPLSPRAQGSASAPSTAVLPKLLTDLEARLGRMEHSMVSFS</sequence>
<organism evidence="2 3">
    <name type="scientific">Polarella glacialis</name>
    <name type="common">Dinoflagellate</name>
    <dbReference type="NCBI Taxonomy" id="89957"/>
    <lineage>
        <taxon>Eukaryota</taxon>
        <taxon>Sar</taxon>
        <taxon>Alveolata</taxon>
        <taxon>Dinophyceae</taxon>
        <taxon>Suessiales</taxon>
        <taxon>Suessiaceae</taxon>
        <taxon>Polarella</taxon>
    </lineage>
</organism>
<feature type="region of interest" description="Disordered" evidence="1">
    <location>
        <begin position="1"/>
        <end position="155"/>
    </location>
</feature>
<reference evidence="2" key="1">
    <citation type="submission" date="2021-02" db="EMBL/GenBank/DDBJ databases">
        <authorList>
            <person name="Dougan E. K."/>
            <person name="Rhodes N."/>
            <person name="Thang M."/>
            <person name="Chan C."/>
        </authorList>
    </citation>
    <scope>NUCLEOTIDE SEQUENCE</scope>
</reference>
<feature type="non-terminal residue" evidence="2">
    <location>
        <position position="245"/>
    </location>
</feature>
<keyword evidence="3" id="KW-1185">Reference proteome</keyword>
<feature type="region of interest" description="Disordered" evidence="1">
    <location>
        <begin position="188"/>
        <end position="222"/>
    </location>
</feature>
<evidence type="ECO:0000313" key="2">
    <source>
        <dbReference type="EMBL" id="CAE8589711.1"/>
    </source>
</evidence>
<name>A0A813DTT7_POLGL</name>
<evidence type="ECO:0000313" key="3">
    <source>
        <dbReference type="Proteomes" id="UP000654075"/>
    </source>
</evidence>
<feature type="compositionally biased region" description="Polar residues" evidence="1">
    <location>
        <begin position="41"/>
        <end position="54"/>
    </location>
</feature>
<dbReference type="EMBL" id="CAJNNV010003843">
    <property type="protein sequence ID" value="CAE8589711.1"/>
    <property type="molecule type" value="Genomic_DNA"/>
</dbReference>
<feature type="non-terminal residue" evidence="2">
    <location>
        <position position="1"/>
    </location>
</feature>
<dbReference type="AlphaFoldDB" id="A0A813DTT7"/>
<proteinExistence type="predicted"/>
<gene>
    <name evidence="2" type="ORF">PGLA1383_LOCUS8455</name>
</gene>
<accession>A0A813DTT7</accession>
<comment type="caution">
    <text evidence="2">The sequence shown here is derived from an EMBL/GenBank/DDBJ whole genome shotgun (WGS) entry which is preliminary data.</text>
</comment>
<protein>
    <submittedName>
        <fullName evidence="2">Uncharacterized protein</fullName>
    </submittedName>
</protein>
<dbReference type="Proteomes" id="UP000654075">
    <property type="component" value="Unassembled WGS sequence"/>
</dbReference>
<feature type="compositionally biased region" description="Low complexity" evidence="1">
    <location>
        <begin position="123"/>
        <end position="135"/>
    </location>
</feature>